<dbReference type="Gene3D" id="3.40.50.720">
    <property type="entry name" value="NAD(P)-binding Rossmann-like Domain"/>
    <property type="match status" value="1"/>
</dbReference>
<dbReference type="GO" id="GO:0006633">
    <property type="term" value="P:fatty acid biosynthetic process"/>
    <property type="evidence" value="ECO:0007669"/>
    <property type="project" value="TreeGrafter"/>
</dbReference>
<protein>
    <submittedName>
        <fullName evidence="3">SDR family oxidoreductase</fullName>
    </submittedName>
</protein>
<dbReference type="InterPro" id="IPR002347">
    <property type="entry name" value="SDR_fam"/>
</dbReference>
<keyword evidence="2" id="KW-0560">Oxidoreductase</keyword>
<dbReference type="PANTHER" id="PTHR42760:SF133">
    <property type="entry name" value="3-OXOACYL-[ACYL-CARRIER-PROTEIN] REDUCTASE"/>
    <property type="match status" value="1"/>
</dbReference>
<gene>
    <name evidence="3" type="ORF">FRY97_02375</name>
</gene>
<keyword evidence="4" id="KW-1185">Reference proteome</keyword>
<dbReference type="RefSeq" id="WP_147165821.1">
    <property type="nucleotide sequence ID" value="NZ_VOOR01000003.1"/>
</dbReference>
<comment type="similarity">
    <text evidence="1">Belongs to the short-chain dehydrogenases/reductases (SDR) family.</text>
</comment>
<evidence type="ECO:0000256" key="1">
    <source>
        <dbReference type="ARBA" id="ARBA00006484"/>
    </source>
</evidence>
<dbReference type="FunFam" id="3.40.50.720:FF:000084">
    <property type="entry name" value="Short-chain dehydrogenase reductase"/>
    <property type="match status" value="1"/>
</dbReference>
<dbReference type="PROSITE" id="PS00061">
    <property type="entry name" value="ADH_SHORT"/>
    <property type="match status" value="1"/>
</dbReference>
<dbReference type="OrthoDB" id="9804774at2"/>
<sequence>MDFTGKRVLITGGSRGIGRAAAVAFARAGARVAINFHSNKEAAEEAIKAMPGNGHFAVRADISKPDAVFRMVGAVAEELGGIDILVNNAGVFFPHPVAQSDYAAWQESWSQTIGINLMGAAHTSYCVARQMMGQGMPGKILFVSSRGAFRGEPEHTAYGASKAGMNALAQSLAQELAPYHIFVGAVAPGFVETDMAAHVLDGEGGAAVKAQSPTGRVARPEEIAHCILFLATEGAAYATGCILDVNGASYLR</sequence>
<evidence type="ECO:0000256" key="2">
    <source>
        <dbReference type="ARBA" id="ARBA00023002"/>
    </source>
</evidence>
<dbReference type="InterPro" id="IPR036291">
    <property type="entry name" value="NAD(P)-bd_dom_sf"/>
</dbReference>
<comment type="caution">
    <text evidence="3">The sequence shown here is derived from an EMBL/GenBank/DDBJ whole genome shotgun (WGS) entry which is preliminary data.</text>
</comment>
<dbReference type="GO" id="GO:0016616">
    <property type="term" value="F:oxidoreductase activity, acting on the CH-OH group of donors, NAD or NADP as acceptor"/>
    <property type="evidence" value="ECO:0007669"/>
    <property type="project" value="TreeGrafter"/>
</dbReference>
<evidence type="ECO:0000313" key="3">
    <source>
        <dbReference type="EMBL" id="TXB68934.1"/>
    </source>
</evidence>
<dbReference type="InterPro" id="IPR020904">
    <property type="entry name" value="Sc_DH/Rdtase_CS"/>
</dbReference>
<dbReference type="PRINTS" id="PR00080">
    <property type="entry name" value="SDRFAMILY"/>
</dbReference>
<organism evidence="3 4">
    <name type="scientific">Phaeodactylibacter luteus</name>
    <dbReference type="NCBI Taxonomy" id="1564516"/>
    <lineage>
        <taxon>Bacteria</taxon>
        <taxon>Pseudomonadati</taxon>
        <taxon>Bacteroidota</taxon>
        <taxon>Saprospiria</taxon>
        <taxon>Saprospirales</taxon>
        <taxon>Haliscomenobacteraceae</taxon>
        <taxon>Phaeodactylibacter</taxon>
    </lineage>
</organism>
<dbReference type="EMBL" id="VOOR01000003">
    <property type="protein sequence ID" value="TXB68934.1"/>
    <property type="molecule type" value="Genomic_DNA"/>
</dbReference>
<dbReference type="CDD" id="cd05233">
    <property type="entry name" value="SDR_c"/>
    <property type="match status" value="1"/>
</dbReference>
<dbReference type="AlphaFoldDB" id="A0A5C6S3D4"/>
<dbReference type="Pfam" id="PF13561">
    <property type="entry name" value="adh_short_C2"/>
    <property type="match status" value="1"/>
</dbReference>
<dbReference type="PRINTS" id="PR00081">
    <property type="entry name" value="GDHRDH"/>
</dbReference>
<proteinExistence type="inferred from homology"/>
<dbReference type="PANTHER" id="PTHR42760">
    <property type="entry name" value="SHORT-CHAIN DEHYDROGENASES/REDUCTASES FAMILY MEMBER"/>
    <property type="match status" value="1"/>
</dbReference>
<reference evidence="3 4" key="1">
    <citation type="submission" date="2019-08" db="EMBL/GenBank/DDBJ databases">
        <title>Genome of Phaeodactylibacter luteus.</title>
        <authorList>
            <person name="Bowman J.P."/>
        </authorList>
    </citation>
    <scope>NUCLEOTIDE SEQUENCE [LARGE SCALE GENOMIC DNA]</scope>
    <source>
        <strain evidence="3 4">KCTC 42180</strain>
    </source>
</reference>
<dbReference type="Proteomes" id="UP000321580">
    <property type="component" value="Unassembled WGS sequence"/>
</dbReference>
<evidence type="ECO:0000313" key="4">
    <source>
        <dbReference type="Proteomes" id="UP000321580"/>
    </source>
</evidence>
<dbReference type="GO" id="GO:0048038">
    <property type="term" value="F:quinone binding"/>
    <property type="evidence" value="ECO:0007669"/>
    <property type="project" value="TreeGrafter"/>
</dbReference>
<accession>A0A5C6S3D4</accession>
<name>A0A5C6S3D4_9BACT</name>
<dbReference type="SUPFAM" id="SSF51735">
    <property type="entry name" value="NAD(P)-binding Rossmann-fold domains"/>
    <property type="match status" value="1"/>
</dbReference>